<dbReference type="PROSITE" id="PS51724">
    <property type="entry name" value="SPOR"/>
    <property type="match status" value="1"/>
</dbReference>
<accession>A0A099WUP3</accession>
<dbReference type="SUPFAM" id="SSF110997">
    <property type="entry name" value="Sporulation related repeat"/>
    <property type="match status" value="1"/>
</dbReference>
<gene>
    <name evidence="2" type="ORF">HQ35_02790</name>
</gene>
<dbReference type="Pfam" id="PF05036">
    <property type="entry name" value="SPOR"/>
    <property type="match status" value="1"/>
</dbReference>
<dbReference type="STRING" id="36874.HQ34_05170"/>
<reference evidence="2 3" key="1">
    <citation type="submission" date="2014-08" db="EMBL/GenBank/DDBJ databases">
        <title>Porphyromonas cangingivalis strain:COT-109_OH1386 Genome sequencing.</title>
        <authorList>
            <person name="Wallis C."/>
            <person name="Deusch O."/>
            <person name="O'Flynn C."/>
            <person name="Davis I."/>
            <person name="Jospin G."/>
            <person name="Darling A.E."/>
            <person name="Coil D.A."/>
            <person name="Alexiev A."/>
            <person name="Horsfall A."/>
            <person name="Kirkwood N."/>
            <person name="Harris S."/>
            <person name="Eisen J.A."/>
        </authorList>
    </citation>
    <scope>NUCLEOTIDE SEQUENCE [LARGE SCALE GENOMIC DNA]</scope>
    <source>
        <strain evidence="3">COT-109 OH1386</strain>
    </source>
</reference>
<dbReference type="GO" id="GO:0042834">
    <property type="term" value="F:peptidoglycan binding"/>
    <property type="evidence" value="ECO:0007669"/>
    <property type="project" value="InterPro"/>
</dbReference>
<sequence length="166" mass="18921">MRVRNSIRYVLFFVVLFVGNNVINLSAQAPVQSIFDLLTKGGANKGKVTITQSSYIRGVVGKRPESFIAMDTQDGYSKMKGYRIQVYSGNRSNSKNIAEERARRIAEVKPEYSTYVQYKAPFWRLHVGNFLTYQEAQAAMYQLKSAAPSYAKEMIVVRDQVFIQQL</sequence>
<comment type="caution">
    <text evidence="2">The sequence shown here is derived from an EMBL/GenBank/DDBJ whole genome shotgun (WGS) entry which is preliminary data.</text>
</comment>
<keyword evidence="3" id="KW-1185">Reference proteome</keyword>
<protein>
    <recommendedName>
        <fullName evidence="1">SPOR domain-containing protein</fullName>
    </recommendedName>
</protein>
<dbReference type="EMBL" id="JQJD01000010">
    <property type="protein sequence ID" value="KGN82497.1"/>
    <property type="molecule type" value="Genomic_DNA"/>
</dbReference>
<feature type="domain" description="SPOR" evidence="1">
    <location>
        <begin position="76"/>
        <end position="158"/>
    </location>
</feature>
<evidence type="ECO:0000313" key="3">
    <source>
        <dbReference type="Proteomes" id="UP000030125"/>
    </source>
</evidence>
<dbReference type="Proteomes" id="UP000030125">
    <property type="component" value="Unassembled WGS sequence"/>
</dbReference>
<dbReference type="InterPro" id="IPR036680">
    <property type="entry name" value="SPOR-like_sf"/>
</dbReference>
<evidence type="ECO:0000313" key="2">
    <source>
        <dbReference type="EMBL" id="KGN82497.1"/>
    </source>
</evidence>
<proteinExistence type="predicted"/>
<evidence type="ECO:0000259" key="1">
    <source>
        <dbReference type="PROSITE" id="PS51724"/>
    </source>
</evidence>
<organism evidence="2 3">
    <name type="scientific">Porphyromonas cangingivalis</name>
    <dbReference type="NCBI Taxonomy" id="36874"/>
    <lineage>
        <taxon>Bacteria</taxon>
        <taxon>Pseudomonadati</taxon>
        <taxon>Bacteroidota</taxon>
        <taxon>Bacteroidia</taxon>
        <taxon>Bacteroidales</taxon>
        <taxon>Porphyromonadaceae</taxon>
        <taxon>Porphyromonas</taxon>
    </lineage>
</organism>
<dbReference type="OrthoDB" id="2473397at2"/>
<dbReference type="InterPro" id="IPR007730">
    <property type="entry name" value="SPOR-like_dom"/>
</dbReference>
<name>A0A099WUP3_PORCN</name>
<dbReference type="RefSeq" id="WP_036846538.1">
    <property type="nucleotide sequence ID" value="NZ_JQJD01000010.1"/>
</dbReference>
<dbReference type="AlphaFoldDB" id="A0A099WUP3"/>
<dbReference type="Gene3D" id="3.30.70.1070">
    <property type="entry name" value="Sporulation related repeat"/>
    <property type="match status" value="1"/>
</dbReference>